<evidence type="ECO:0000259" key="3">
    <source>
        <dbReference type="PROSITE" id="PS50405"/>
    </source>
</evidence>
<evidence type="ECO:0000313" key="5">
    <source>
        <dbReference type="RefSeq" id="XP_018328672.1"/>
    </source>
</evidence>
<dbReference type="GO" id="GO:0004364">
    <property type="term" value="F:glutathione transferase activity"/>
    <property type="evidence" value="ECO:0007669"/>
    <property type="project" value="TreeGrafter"/>
</dbReference>
<evidence type="ECO:0000313" key="4">
    <source>
        <dbReference type="Proteomes" id="UP000192223"/>
    </source>
</evidence>
<sequence length="221" mass="25487">MDGIDLYYFPPSPPCRAVLLFLRVLGLTVNLKSLNIVNGDQMKPEFLKLNPQHTIPTLVDHDYVLWESRAILKYLEDQYDKEHKYIPNDPKLAAKVDQLLYFDIGTLYQSLMNYYVPVLLHGEKPNDEQADKVKEALKLLNTLLENSQWVAGPQMTIADFSIIATVSTADAVGFNIKDFPRVSEWYEKMKKTLQPYGYEEVNQKGADLFTQLFHSKIKNKQ</sequence>
<proteinExistence type="predicted"/>
<feature type="domain" description="GST N-terminal" evidence="2">
    <location>
        <begin position="2"/>
        <end position="83"/>
    </location>
</feature>
<dbReference type="CDD" id="cd03045">
    <property type="entry name" value="GST_N_Delta_Epsilon"/>
    <property type="match status" value="1"/>
</dbReference>
<dbReference type="FunFam" id="3.40.30.10:FF:000034">
    <property type="entry name" value="glutathione S-transferase 1"/>
    <property type="match status" value="1"/>
</dbReference>
<organism evidence="4 5">
    <name type="scientific">Agrilus planipennis</name>
    <name type="common">Emerald ash borer</name>
    <name type="synonym">Agrilus marcopoli</name>
    <dbReference type="NCBI Taxonomy" id="224129"/>
    <lineage>
        <taxon>Eukaryota</taxon>
        <taxon>Metazoa</taxon>
        <taxon>Ecdysozoa</taxon>
        <taxon>Arthropoda</taxon>
        <taxon>Hexapoda</taxon>
        <taxon>Insecta</taxon>
        <taxon>Pterygota</taxon>
        <taxon>Neoptera</taxon>
        <taxon>Endopterygota</taxon>
        <taxon>Coleoptera</taxon>
        <taxon>Polyphaga</taxon>
        <taxon>Elateriformia</taxon>
        <taxon>Buprestoidea</taxon>
        <taxon>Buprestidae</taxon>
        <taxon>Agrilinae</taxon>
        <taxon>Agrilus</taxon>
    </lineage>
</organism>
<dbReference type="CDD" id="cd03177">
    <property type="entry name" value="GST_C_Delta_Epsilon"/>
    <property type="match status" value="1"/>
</dbReference>
<evidence type="ECO:0000256" key="1">
    <source>
        <dbReference type="ARBA" id="ARBA00011738"/>
    </source>
</evidence>
<name>A0A1W4X757_AGRPL</name>
<dbReference type="InterPro" id="IPR036282">
    <property type="entry name" value="Glutathione-S-Trfase_C_sf"/>
</dbReference>
<dbReference type="InterPro" id="IPR004046">
    <property type="entry name" value="GST_C"/>
</dbReference>
<dbReference type="FunFam" id="1.20.1050.10:FF:000007">
    <property type="entry name" value="Glutathione S-transferase 1-1"/>
    <property type="match status" value="1"/>
</dbReference>
<dbReference type="STRING" id="224129.A0A1W4X757"/>
<dbReference type="Gene3D" id="3.40.30.10">
    <property type="entry name" value="Glutaredoxin"/>
    <property type="match status" value="1"/>
</dbReference>
<dbReference type="PROSITE" id="PS50404">
    <property type="entry name" value="GST_NTER"/>
    <property type="match status" value="1"/>
</dbReference>
<dbReference type="PANTHER" id="PTHR43969:SF9">
    <property type="entry name" value="GLUTATHIONE S TRANSFERASE D10, ISOFORM A-RELATED"/>
    <property type="match status" value="1"/>
</dbReference>
<keyword evidence="4" id="KW-1185">Reference proteome</keyword>
<dbReference type="SFLD" id="SFLDS00019">
    <property type="entry name" value="Glutathione_Transferase_(cytos"/>
    <property type="match status" value="1"/>
</dbReference>
<dbReference type="Gene3D" id="1.20.1050.10">
    <property type="match status" value="1"/>
</dbReference>
<dbReference type="Proteomes" id="UP000192223">
    <property type="component" value="Unplaced"/>
</dbReference>
<dbReference type="PROSITE" id="PS50405">
    <property type="entry name" value="GST_CTER"/>
    <property type="match status" value="1"/>
</dbReference>
<dbReference type="AlphaFoldDB" id="A0A1W4X757"/>
<dbReference type="GO" id="GO:0006749">
    <property type="term" value="P:glutathione metabolic process"/>
    <property type="evidence" value="ECO:0007669"/>
    <property type="project" value="TreeGrafter"/>
</dbReference>
<dbReference type="SFLD" id="SFLDG01153">
    <property type="entry name" value="Main.4:_Theta-like"/>
    <property type="match status" value="1"/>
</dbReference>
<gene>
    <name evidence="5" type="primary">LOC108739323</name>
</gene>
<evidence type="ECO:0000259" key="2">
    <source>
        <dbReference type="PROSITE" id="PS50404"/>
    </source>
</evidence>
<dbReference type="InterPro" id="IPR004045">
    <property type="entry name" value="Glutathione_S-Trfase_N"/>
</dbReference>
<dbReference type="OrthoDB" id="2309723at2759"/>
<dbReference type="Pfam" id="PF00043">
    <property type="entry name" value="GST_C"/>
    <property type="match status" value="1"/>
</dbReference>
<feature type="domain" description="GST C-terminal" evidence="3">
    <location>
        <begin position="89"/>
        <end position="208"/>
    </location>
</feature>
<reference evidence="5" key="1">
    <citation type="submission" date="2025-08" db="UniProtKB">
        <authorList>
            <consortium name="RefSeq"/>
        </authorList>
    </citation>
    <scope>IDENTIFICATION</scope>
    <source>
        <tissue evidence="5">Entire body</tissue>
    </source>
</reference>
<accession>A0A1W4X757</accession>
<protein>
    <submittedName>
        <fullName evidence="5">Glutathione S-transferase D7</fullName>
    </submittedName>
</protein>
<dbReference type="Pfam" id="PF13417">
    <property type="entry name" value="GST_N_3"/>
    <property type="match status" value="1"/>
</dbReference>
<dbReference type="SUPFAM" id="SSF52833">
    <property type="entry name" value="Thioredoxin-like"/>
    <property type="match status" value="1"/>
</dbReference>
<dbReference type="PANTHER" id="PTHR43969">
    <property type="entry name" value="GLUTATHIONE S TRANSFERASE D10, ISOFORM A-RELATED"/>
    <property type="match status" value="1"/>
</dbReference>
<dbReference type="InParanoid" id="A0A1W4X757"/>
<dbReference type="RefSeq" id="XP_018328672.1">
    <property type="nucleotide sequence ID" value="XM_018473170.2"/>
</dbReference>
<dbReference type="SUPFAM" id="SSF47616">
    <property type="entry name" value="GST C-terminal domain-like"/>
    <property type="match status" value="1"/>
</dbReference>
<dbReference type="KEGG" id="apln:108739323"/>
<dbReference type="InterPro" id="IPR036249">
    <property type="entry name" value="Thioredoxin-like_sf"/>
</dbReference>
<comment type="subunit">
    <text evidence="1">Homodimer.</text>
</comment>
<dbReference type="GeneID" id="108739323"/>
<dbReference type="SFLD" id="SFLDG00358">
    <property type="entry name" value="Main_(cytGST)"/>
    <property type="match status" value="1"/>
</dbReference>
<dbReference type="InterPro" id="IPR010987">
    <property type="entry name" value="Glutathione-S-Trfase_C-like"/>
</dbReference>
<dbReference type="InterPro" id="IPR040079">
    <property type="entry name" value="Glutathione_S-Trfase"/>
</dbReference>